<proteinExistence type="predicted"/>
<sequence length="153" mass="16608">MSDTGTCQAALMRWPHNHKETTPMSDQVLRDVQGIRWTAHDEQGAELWVADGDGGMSGLTRSELESMRGPTREETAGERLVVLAEAVIAAQRIYENTSSQHRVAYEIAGVVLDNTAAEFKAAATPQAIVGLARELTAAGYEAGYQACREVMDD</sequence>
<accession>A0A2H4J7C0</accession>
<evidence type="ECO:0000313" key="1">
    <source>
        <dbReference type="EMBL" id="ASN69237.1"/>
    </source>
</evidence>
<organism evidence="1">
    <name type="scientific">uncultured Caudovirales phage</name>
    <dbReference type="NCBI Taxonomy" id="2100421"/>
    <lineage>
        <taxon>Viruses</taxon>
        <taxon>Duplodnaviria</taxon>
        <taxon>Heunggongvirae</taxon>
        <taxon>Uroviricota</taxon>
        <taxon>Caudoviricetes</taxon>
        <taxon>Peduoviridae</taxon>
        <taxon>Maltschvirus</taxon>
        <taxon>Maltschvirus maltsch</taxon>
    </lineage>
</organism>
<name>A0A2H4J7C0_9CAUD</name>
<dbReference type="EMBL" id="MF417887">
    <property type="protein sequence ID" value="ASN69237.1"/>
    <property type="molecule type" value="Genomic_DNA"/>
</dbReference>
<reference evidence="1" key="1">
    <citation type="submission" date="2017-06" db="EMBL/GenBank/DDBJ databases">
        <title>Novel phages from South African skin metaviromes.</title>
        <authorList>
            <person name="van Zyl L.J."/>
            <person name="Abrahams Y."/>
            <person name="Stander E.A."/>
            <person name="Kirby B.M."/>
            <person name="Clavaud C."/>
            <person name="Farcet C."/>
            <person name="Breton L."/>
            <person name="Trindade M.I."/>
        </authorList>
    </citation>
    <scope>NUCLEOTIDE SEQUENCE</scope>
</reference>
<protein>
    <submittedName>
        <fullName evidence="1">Uncharacterized protein</fullName>
    </submittedName>
</protein>
<gene>
    <name evidence="1" type="ORF">7S3_59</name>
</gene>